<organism evidence="2 3">
    <name type="scientific">Paeniroseomonas aquatica</name>
    <dbReference type="NCBI Taxonomy" id="373043"/>
    <lineage>
        <taxon>Bacteria</taxon>
        <taxon>Pseudomonadati</taxon>
        <taxon>Pseudomonadota</taxon>
        <taxon>Alphaproteobacteria</taxon>
        <taxon>Acetobacterales</taxon>
        <taxon>Acetobacteraceae</taxon>
        <taxon>Paeniroseomonas</taxon>
    </lineage>
</organism>
<dbReference type="GO" id="GO:0016757">
    <property type="term" value="F:glycosyltransferase activity"/>
    <property type="evidence" value="ECO:0007669"/>
    <property type="project" value="UniProtKB-KW"/>
</dbReference>
<evidence type="ECO:0000259" key="1">
    <source>
        <dbReference type="Pfam" id="PF13524"/>
    </source>
</evidence>
<dbReference type="InterPro" id="IPR055259">
    <property type="entry name" value="YkvP/CgeB_Glyco_trans-like"/>
</dbReference>
<protein>
    <submittedName>
        <fullName evidence="2">Glycosyltransferase</fullName>
        <ecNumber evidence="2">2.4.-.-</ecNumber>
    </submittedName>
</protein>
<name>A0ABT8A3Z2_9PROT</name>
<keyword evidence="2" id="KW-0808">Transferase</keyword>
<dbReference type="EMBL" id="JAUFPN010000084">
    <property type="protein sequence ID" value="MDN3564393.1"/>
    <property type="molecule type" value="Genomic_DNA"/>
</dbReference>
<feature type="domain" description="Spore protein YkvP/CgeB glycosyl transferase-like" evidence="1">
    <location>
        <begin position="210"/>
        <end position="350"/>
    </location>
</feature>
<accession>A0ABT8A3Z2</accession>
<dbReference type="Proteomes" id="UP001529369">
    <property type="component" value="Unassembled WGS sequence"/>
</dbReference>
<evidence type="ECO:0000313" key="2">
    <source>
        <dbReference type="EMBL" id="MDN3564393.1"/>
    </source>
</evidence>
<keyword evidence="2" id="KW-0328">Glycosyltransferase</keyword>
<dbReference type="SUPFAM" id="SSF53756">
    <property type="entry name" value="UDP-Glycosyltransferase/glycogen phosphorylase"/>
    <property type="match status" value="1"/>
</dbReference>
<comment type="caution">
    <text evidence="2">The sequence shown here is derived from an EMBL/GenBank/DDBJ whole genome shotgun (WGS) entry which is preliminary data.</text>
</comment>
<gene>
    <name evidence="2" type="ORF">QWZ14_08435</name>
</gene>
<dbReference type="Pfam" id="PF13524">
    <property type="entry name" value="Glyco_trans_1_2"/>
    <property type="match status" value="1"/>
</dbReference>
<evidence type="ECO:0000313" key="3">
    <source>
        <dbReference type="Proteomes" id="UP001529369"/>
    </source>
</evidence>
<dbReference type="Gene3D" id="3.40.50.2000">
    <property type="entry name" value="Glycogen Phosphorylase B"/>
    <property type="match status" value="1"/>
</dbReference>
<keyword evidence="3" id="KW-1185">Reference proteome</keyword>
<reference evidence="3" key="1">
    <citation type="journal article" date="2019" name="Int. J. Syst. Evol. Microbiol.">
        <title>The Global Catalogue of Microorganisms (GCM) 10K type strain sequencing project: providing services to taxonomists for standard genome sequencing and annotation.</title>
        <authorList>
            <consortium name="The Broad Institute Genomics Platform"/>
            <consortium name="The Broad Institute Genome Sequencing Center for Infectious Disease"/>
            <person name="Wu L."/>
            <person name="Ma J."/>
        </authorList>
    </citation>
    <scope>NUCLEOTIDE SEQUENCE [LARGE SCALE GENOMIC DNA]</scope>
    <source>
        <strain evidence="3">CECT 7131</strain>
    </source>
</reference>
<dbReference type="EC" id="2.4.-.-" evidence="2"/>
<proteinExistence type="predicted"/>
<sequence>MEANLPGSGLLVVDDYFPNLLTGFRVAEFTHYLRVFPGMRVASTAPDFVALHAAYADRHADVAAQVVPWSPDSFRTARAVSLTFLNNAYHWVDELDRHGIPFVFTLYPGGGFELGEARSMAKLKRVLASPMLRSVVATQPVTVETLSPICRVPVLELPGLVISPAYLAADAVRRPPAAGEGLRICFAAYRYDAGGRSKGYPEFIAAASELARRHGNLRFAVAGNFSASDWPIPDHLAPRLSFVGPLPTQELRQFFLGQDVIVAPTMRFALTGTEFDGFPTGSCVEASLCGVAIICSDELRQNRHYEDGEEIMICEPEAASVIGFLDDLARHPDRALRLGRRGQLRTIKLYGTAAQLLPRTRLLRNLADNVGIRF</sequence>
<dbReference type="RefSeq" id="WP_290316191.1">
    <property type="nucleotide sequence ID" value="NZ_JAUFPN010000084.1"/>
</dbReference>